<dbReference type="Gene3D" id="1.10.150.240">
    <property type="entry name" value="Putative phosphatase, domain 2"/>
    <property type="match status" value="1"/>
</dbReference>
<dbReference type="SFLD" id="SFLDG01129">
    <property type="entry name" value="C1.5:_HAD__Beta-PGM__Phosphata"/>
    <property type="match status" value="1"/>
</dbReference>
<dbReference type="Gene3D" id="3.40.50.1000">
    <property type="entry name" value="HAD superfamily/HAD-like"/>
    <property type="match status" value="1"/>
</dbReference>
<dbReference type="STRING" id="112901.SAMN04488500_104209"/>
<organism evidence="1 2">
    <name type="scientific">Sporomusa malonica</name>
    <dbReference type="NCBI Taxonomy" id="112901"/>
    <lineage>
        <taxon>Bacteria</taxon>
        <taxon>Bacillati</taxon>
        <taxon>Bacillota</taxon>
        <taxon>Negativicutes</taxon>
        <taxon>Selenomonadales</taxon>
        <taxon>Sporomusaceae</taxon>
        <taxon>Sporomusa</taxon>
    </lineage>
</organism>
<dbReference type="InterPro" id="IPR036412">
    <property type="entry name" value="HAD-like_sf"/>
</dbReference>
<evidence type="ECO:0000313" key="1">
    <source>
        <dbReference type="EMBL" id="SMC52030.1"/>
    </source>
</evidence>
<dbReference type="InterPro" id="IPR023198">
    <property type="entry name" value="PGP-like_dom2"/>
</dbReference>
<proteinExistence type="predicted"/>
<accession>A0A1W1ZUB8</accession>
<dbReference type="SUPFAM" id="SSF56784">
    <property type="entry name" value="HAD-like"/>
    <property type="match status" value="1"/>
</dbReference>
<keyword evidence="2" id="KW-1185">Reference proteome</keyword>
<dbReference type="AlphaFoldDB" id="A0A1W1ZUB8"/>
<dbReference type="GO" id="GO:0004713">
    <property type="term" value="F:protein tyrosine kinase activity"/>
    <property type="evidence" value="ECO:0007669"/>
    <property type="project" value="TreeGrafter"/>
</dbReference>
<dbReference type="InterPro" id="IPR023214">
    <property type="entry name" value="HAD_sf"/>
</dbReference>
<name>A0A1W1ZUB8_9FIRM</name>
<protein>
    <submittedName>
        <fullName evidence="1">Phosphoglycolate phosphatase</fullName>
    </submittedName>
</protein>
<dbReference type="Proteomes" id="UP000192738">
    <property type="component" value="Unassembled WGS sequence"/>
</dbReference>
<dbReference type="GO" id="GO:0005829">
    <property type="term" value="C:cytosol"/>
    <property type="evidence" value="ECO:0007669"/>
    <property type="project" value="TreeGrafter"/>
</dbReference>
<dbReference type="NCBIfam" id="TIGR01549">
    <property type="entry name" value="HAD-SF-IA-v1"/>
    <property type="match status" value="1"/>
</dbReference>
<dbReference type="InterPro" id="IPR050155">
    <property type="entry name" value="HAD-like_hydrolase_sf"/>
</dbReference>
<dbReference type="Pfam" id="PF13419">
    <property type="entry name" value="HAD_2"/>
    <property type="match status" value="1"/>
</dbReference>
<dbReference type="PANTHER" id="PTHR43434">
    <property type="entry name" value="PHOSPHOGLYCOLATE PHOSPHATASE"/>
    <property type="match status" value="1"/>
</dbReference>
<dbReference type="InterPro" id="IPR006439">
    <property type="entry name" value="HAD-SF_hydro_IA"/>
</dbReference>
<dbReference type="PANTHER" id="PTHR43434:SF20">
    <property type="entry name" value="5'-NUCLEOTIDASE"/>
    <property type="match status" value="1"/>
</dbReference>
<dbReference type="FunFam" id="3.40.50.1000:FF:000022">
    <property type="entry name" value="Phosphoglycolate phosphatase"/>
    <property type="match status" value="1"/>
</dbReference>
<evidence type="ECO:0000313" key="2">
    <source>
        <dbReference type="Proteomes" id="UP000192738"/>
    </source>
</evidence>
<dbReference type="SFLD" id="SFLDS00003">
    <property type="entry name" value="Haloacid_Dehalogenase"/>
    <property type="match status" value="1"/>
</dbReference>
<dbReference type="EMBL" id="FWXI01000004">
    <property type="protein sequence ID" value="SMC52030.1"/>
    <property type="molecule type" value="Genomic_DNA"/>
</dbReference>
<sequence>MPEMNEQDIFPAKETHKLVLNYQVILFDLDGTLTDPKIGITKSVQYALAKFNINEPDLDKLIPFIGPPLVESFQEFYSLSRTEADVAVTYYREYFTQSGMYENAVYPGIKEMLAKLVDAGKKLIIATSKPTIFSEKILEYFGMTSFFKVIVGSNLDGSRIHKTEIIDYILSDIPHIARESIVMVGDRKHDIIGAQNNGIDSIAVSYGYGGLEELQQAGPTFIISSVNDLEQLFTRK</sequence>
<dbReference type="InterPro" id="IPR041492">
    <property type="entry name" value="HAD_2"/>
</dbReference>
<reference evidence="1 2" key="1">
    <citation type="submission" date="2017-04" db="EMBL/GenBank/DDBJ databases">
        <authorList>
            <person name="Afonso C.L."/>
            <person name="Miller P.J."/>
            <person name="Scott M.A."/>
            <person name="Spackman E."/>
            <person name="Goraichik I."/>
            <person name="Dimitrov K.M."/>
            <person name="Suarez D.L."/>
            <person name="Swayne D.E."/>
        </authorList>
    </citation>
    <scope>NUCLEOTIDE SEQUENCE [LARGE SCALE GENOMIC DNA]</scope>
    <source>
        <strain evidence="1 2">DSM 5090</strain>
    </source>
</reference>
<gene>
    <name evidence="1" type="ORF">SAMN04488500_104209</name>
</gene>
<dbReference type="CDD" id="cd04302">
    <property type="entry name" value="HAD_5NT"/>
    <property type="match status" value="1"/>
</dbReference>